<accession>A0A0G0KED6</accession>
<evidence type="ECO:0000313" key="2">
    <source>
        <dbReference type="Proteomes" id="UP000034181"/>
    </source>
</evidence>
<dbReference type="EMBL" id="LBUZ01000049">
    <property type="protein sequence ID" value="KKQ73860.1"/>
    <property type="molecule type" value="Genomic_DNA"/>
</dbReference>
<organism evidence="1 2">
    <name type="scientific">Candidatus Woesebacteria bacterium GW2011_GWB1_38_5b</name>
    <dbReference type="NCBI Taxonomy" id="1618569"/>
    <lineage>
        <taxon>Bacteria</taxon>
        <taxon>Candidatus Woeseibacteriota</taxon>
    </lineage>
</organism>
<dbReference type="Proteomes" id="UP000034181">
    <property type="component" value="Unassembled WGS sequence"/>
</dbReference>
<proteinExistence type="predicted"/>
<sequence>MLNLSFKKEVKVKRQRRDQSRVNLDVKKVLGSADQKLIVMVRS</sequence>
<comment type="caution">
    <text evidence="1">The sequence shown here is derived from an EMBL/GenBank/DDBJ whole genome shotgun (WGS) entry which is preliminary data.</text>
</comment>
<dbReference type="AlphaFoldDB" id="A0A0G0KED6"/>
<gene>
    <name evidence="1" type="ORF">US96_C0049G0003</name>
</gene>
<reference evidence="1 2" key="1">
    <citation type="journal article" date="2015" name="Nature">
        <title>rRNA introns, odd ribosomes, and small enigmatic genomes across a large radiation of phyla.</title>
        <authorList>
            <person name="Brown C.T."/>
            <person name="Hug L.A."/>
            <person name="Thomas B.C."/>
            <person name="Sharon I."/>
            <person name="Castelle C.J."/>
            <person name="Singh A."/>
            <person name="Wilkins M.J."/>
            <person name="Williams K.H."/>
            <person name="Banfield J.F."/>
        </authorList>
    </citation>
    <scope>NUCLEOTIDE SEQUENCE [LARGE SCALE GENOMIC DNA]</scope>
</reference>
<evidence type="ECO:0000313" key="1">
    <source>
        <dbReference type="EMBL" id="KKQ73860.1"/>
    </source>
</evidence>
<protein>
    <submittedName>
        <fullName evidence="1">Uncharacterized protein</fullName>
    </submittedName>
</protein>
<name>A0A0G0KED6_9BACT</name>